<organism evidence="3 4">
    <name type="scientific">Diaporthe ampelina</name>
    <dbReference type="NCBI Taxonomy" id="1214573"/>
    <lineage>
        <taxon>Eukaryota</taxon>
        <taxon>Fungi</taxon>
        <taxon>Dikarya</taxon>
        <taxon>Ascomycota</taxon>
        <taxon>Pezizomycotina</taxon>
        <taxon>Sordariomycetes</taxon>
        <taxon>Sordariomycetidae</taxon>
        <taxon>Diaporthales</taxon>
        <taxon>Diaporthaceae</taxon>
        <taxon>Diaporthe</taxon>
    </lineage>
</organism>
<reference evidence="3 4" key="1">
    <citation type="submission" date="2015-05" db="EMBL/GenBank/DDBJ databases">
        <title>Distinctive expansion of gene families associated with plant cell wall degradation and secondary metabolism in the genomes of grapevine trunk pathogens.</title>
        <authorList>
            <person name="Lawrence D.P."/>
            <person name="Travadon R."/>
            <person name="Rolshausen P.E."/>
            <person name="Baumgartner K."/>
        </authorList>
    </citation>
    <scope>NUCLEOTIDE SEQUENCE [LARGE SCALE GENOMIC DNA]</scope>
    <source>
        <strain evidence="3">DA912</strain>
    </source>
</reference>
<keyword evidence="4" id="KW-1185">Reference proteome</keyword>
<accession>A0A0G2HTY0</accession>
<name>A0A0G2HTY0_9PEZI</name>
<dbReference type="EMBL" id="LCUC01000059">
    <property type="protein sequence ID" value="KKY38253.1"/>
    <property type="molecule type" value="Genomic_DNA"/>
</dbReference>
<dbReference type="AlphaFoldDB" id="A0A0G2HTY0"/>
<feature type="chain" id="PRO_5002545556" evidence="2">
    <location>
        <begin position="18"/>
        <end position="229"/>
    </location>
</feature>
<feature type="transmembrane region" description="Helical" evidence="1">
    <location>
        <begin position="166"/>
        <end position="193"/>
    </location>
</feature>
<evidence type="ECO:0000256" key="2">
    <source>
        <dbReference type="SAM" id="SignalP"/>
    </source>
</evidence>
<gene>
    <name evidence="3" type="ORF">UCDDA912_g01570</name>
</gene>
<evidence type="ECO:0000313" key="4">
    <source>
        <dbReference type="Proteomes" id="UP000034680"/>
    </source>
</evidence>
<keyword evidence="1" id="KW-0472">Membrane</keyword>
<comment type="caution">
    <text evidence="3">The sequence shown here is derived from an EMBL/GenBank/DDBJ whole genome shotgun (WGS) entry which is preliminary data.</text>
</comment>
<dbReference type="Proteomes" id="UP000034680">
    <property type="component" value="Unassembled WGS sequence"/>
</dbReference>
<proteinExistence type="predicted"/>
<feature type="signal peptide" evidence="2">
    <location>
        <begin position="1"/>
        <end position="17"/>
    </location>
</feature>
<evidence type="ECO:0000256" key="1">
    <source>
        <dbReference type="SAM" id="Phobius"/>
    </source>
</evidence>
<keyword evidence="1" id="KW-0812">Transmembrane</keyword>
<reference evidence="3 4" key="2">
    <citation type="submission" date="2015-05" db="EMBL/GenBank/DDBJ databases">
        <authorList>
            <person name="Morales-Cruz A."/>
            <person name="Amrine K.C."/>
            <person name="Cantu D."/>
        </authorList>
    </citation>
    <scope>NUCLEOTIDE SEQUENCE [LARGE SCALE GENOMIC DNA]</scope>
    <source>
        <strain evidence="3">DA912</strain>
    </source>
</reference>
<keyword evidence="2" id="KW-0732">Signal</keyword>
<evidence type="ECO:0000313" key="3">
    <source>
        <dbReference type="EMBL" id="KKY38253.1"/>
    </source>
</evidence>
<sequence>MKSIWVTALTLAAGGLAGPLVAAGPQPQAEKRQVLDESTVLIDLLREIQSQTGAIDDILDQHPGPVTGETAKELAHVVGAHFGNITGALLAAHSALESLGDNAELIDEDGTPCDVTCVVDKTKGVFSDAGTTTHRSLLKLGLHLLGNHVSPVFIALSGVVLTLNTIIGGALATVAALVNGVGLSIAAGLAYLGNLVSEKEKMRAGGPNGHITKAVGKLIGEAVGSKLGL</sequence>
<keyword evidence="1" id="KW-1133">Transmembrane helix</keyword>
<protein>
    <submittedName>
        <fullName evidence="3">Uncharacterized protein</fullName>
    </submittedName>
</protein>
<dbReference type="OrthoDB" id="5230000at2759"/>